<dbReference type="EMBL" id="JAMWBK010000012">
    <property type="protein sequence ID" value="KAJ8901147.1"/>
    <property type="molecule type" value="Genomic_DNA"/>
</dbReference>
<gene>
    <name evidence="2" type="ORF">NDN08_005007</name>
</gene>
<name>A0AAV8UJ09_9RHOD</name>
<keyword evidence="3" id="KW-1185">Reference proteome</keyword>
<dbReference type="Proteomes" id="UP001157974">
    <property type="component" value="Unassembled WGS sequence"/>
</dbReference>
<sequence>MTRALNQARGLQINADIENEDLPEDEPKTQSLEALRKGYTLYEVKEPFIVNDAEETRSVQEGRPGASRRGNEERGMKALKTRFILKLKQGPGRFGPDI</sequence>
<organism evidence="2 3">
    <name type="scientific">Rhodosorus marinus</name>
    <dbReference type="NCBI Taxonomy" id="101924"/>
    <lineage>
        <taxon>Eukaryota</taxon>
        <taxon>Rhodophyta</taxon>
        <taxon>Stylonematophyceae</taxon>
        <taxon>Stylonematales</taxon>
        <taxon>Stylonemataceae</taxon>
        <taxon>Rhodosorus</taxon>
    </lineage>
</organism>
<reference evidence="2 3" key="1">
    <citation type="journal article" date="2023" name="Nat. Commun.">
        <title>Origin of minicircular mitochondrial genomes in red algae.</title>
        <authorList>
            <person name="Lee Y."/>
            <person name="Cho C.H."/>
            <person name="Lee Y.M."/>
            <person name="Park S.I."/>
            <person name="Yang J.H."/>
            <person name="West J.A."/>
            <person name="Bhattacharya D."/>
            <person name="Yoon H.S."/>
        </authorList>
    </citation>
    <scope>NUCLEOTIDE SEQUENCE [LARGE SCALE GENOMIC DNA]</scope>
    <source>
        <strain evidence="2 3">CCMP1338</strain>
        <tissue evidence="2">Whole cell</tissue>
    </source>
</reference>
<dbReference type="AlphaFoldDB" id="A0AAV8UJ09"/>
<feature type="region of interest" description="Disordered" evidence="1">
    <location>
        <begin position="53"/>
        <end position="75"/>
    </location>
</feature>
<protein>
    <submittedName>
        <fullName evidence="2">Uncharacterized protein</fullName>
    </submittedName>
</protein>
<evidence type="ECO:0000313" key="3">
    <source>
        <dbReference type="Proteomes" id="UP001157974"/>
    </source>
</evidence>
<accession>A0AAV8UJ09</accession>
<comment type="caution">
    <text evidence="2">The sequence shown here is derived from an EMBL/GenBank/DDBJ whole genome shotgun (WGS) entry which is preliminary data.</text>
</comment>
<evidence type="ECO:0000256" key="1">
    <source>
        <dbReference type="SAM" id="MobiDB-lite"/>
    </source>
</evidence>
<proteinExistence type="predicted"/>
<feature type="region of interest" description="Disordered" evidence="1">
    <location>
        <begin position="1"/>
        <end position="28"/>
    </location>
</feature>
<evidence type="ECO:0000313" key="2">
    <source>
        <dbReference type="EMBL" id="KAJ8901147.1"/>
    </source>
</evidence>